<accession>A0A0D3IXH3</accession>
<dbReference type="GeneID" id="17262063"/>
<evidence type="ECO:0000256" key="3">
    <source>
        <dbReference type="ARBA" id="ARBA00022517"/>
    </source>
</evidence>
<keyword evidence="6 7" id="KW-0687">Ribonucleoprotein</keyword>
<evidence type="ECO:0000256" key="8">
    <source>
        <dbReference type="SAM" id="MobiDB-lite"/>
    </source>
</evidence>
<dbReference type="RefSeq" id="XP_005768387.1">
    <property type="nucleotide sequence ID" value="XM_005768330.1"/>
</dbReference>
<dbReference type="InterPro" id="IPR012954">
    <property type="entry name" value="BP28_C_dom"/>
</dbReference>
<feature type="region of interest" description="Disordered" evidence="8">
    <location>
        <begin position="610"/>
        <end position="657"/>
    </location>
</feature>
<dbReference type="Gene3D" id="1.25.10.10">
    <property type="entry name" value="Leucine-rich Repeat Variant"/>
    <property type="match status" value="2"/>
</dbReference>
<protein>
    <recommendedName>
        <fullName evidence="7">HEAT repeat-containing protein 1</fullName>
    </recommendedName>
</protein>
<proteinExistence type="inferred from homology"/>
<dbReference type="GO" id="GO:0034455">
    <property type="term" value="C:t-UTP complex"/>
    <property type="evidence" value="ECO:0007669"/>
    <property type="project" value="TreeGrafter"/>
</dbReference>
<organism evidence="10 11">
    <name type="scientific">Emiliania huxleyi (strain CCMP1516)</name>
    <dbReference type="NCBI Taxonomy" id="280463"/>
    <lineage>
        <taxon>Eukaryota</taxon>
        <taxon>Haptista</taxon>
        <taxon>Haptophyta</taxon>
        <taxon>Prymnesiophyceae</taxon>
        <taxon>Isochrysidales</taxon>
        <taxon>Noelaerhabdaceae</taxon>
        <taxon>Emiliania</taxon>
    </lineage>
</organism>
<reference evidence="11" key="1">
    <citation type="journal article" date="2013" name="Nature">
        <title>Pan genome of the phytoplankton Emiliania underpins its global distribution.</title>
        <authorList>
            <person name="Read B.A."/>
            <person name="Kegel J."/>
            <person name="Klute M.J."/>
            <person name="Kuo A."/>
            <person name="Lefebvre S.C."/>
            <person name="Maumus F."/>
            <person name="Mayer C."/>
            <person name="Miller J."/>
            <person name="Monier A."/>
            <person name="Salamov A."/>
            <person name="Young J."/>
            <person name="Aguilar M."/>
            <person name="Claverie J.M."/>
            <person name="Frickenhaus S."/>
            <person name="Gonzalez K."/>
            <person name="Herman E.K."/>
            <person name="Lin Y.C."/>
            <person name="Napier J."/>
            <person name="Ogata H."/>
            <person name="Sarno A.F."/>
            <person name="Shmutz J."/>
            <person name="Schroeder D."/>
            <person name="de Vargas C."/>
            <person name="Verret F."/>
            <person name="von Dassow P."/>
            <person name="Valentin K."/>
            <person name="Van de Peer Y."/>
            <person name="Wheeler G."/>
            <person name="Dacks J.B."/>
            <person name="Delwiche C.F."/>
            <person name="Dyhrman S.T."/>
            <person name="Glockner G."/>
            <person name="John U."/>
            <person name="Richards T."/>
            <person name="Worden A.Z."/>
            <person name="Zhang X."/>
            <person name="Grigoriev I.V."/>
            <person name="Allen A.E."/>
            <person name="Bidle K."/>
            <person name="Borodovsky M."/>
            <person name="Bowler C."/>
            <person name="Brownlee C."/>
            <person name="Cock J.M."/>
            <person name="Elias M."/>
            <person name="Gladyshev V.N."/>
            <person name="Groth M."/>
            <person name="Guda C."/>
            <person name="Hadaegh A."/>
            <person name="Iglesias-Rodriguez M.D."/>
            <person name="Jenkins J."/>
            <person name="Jones B.M."/>
            <person name="Lawson T."/>
            <person name="Leese F."/>
            <person name="Lindquist E."/>
            <person name="Lobanov A."/>
            <person name="Lomsadze A."/>
            <person name="Malik S.B."/>
            <person name="Marsh M.E."/>
            <person name="Mackinder L."/>
            <person name="Mock T."/>
            <person name="Mueller-Roeber B."/>
            <person name="Pagarete A."/>
            <person name="Parker M."/>
            <person name="Probert I."/>
            <person name="Quesneville H."/>
            <person name="Raines C."/>
            <person name="Rensing S.A."/>
            <person name="Riano-Pachon D.M."/>
            <person name="Richier S."/>
            <person name="Rokitta S."/>
            <person name="Shiraiwa Y."/>
            <person name="Soanes D.M."/>
            <person name="van der Giezen M."/>
            <person name="Wahlund T.M."/>
            <person name="Williams B."/>
            <person name="Wilson W."/>
            <person name="Wolfe G."/>
            <person name="Wurch L.L."/>
        </authorList>
    </citation>
    <scope>NUCLEOTIDE SEQUENCE</scope>
</reference>
<reference evidence="10" key="2">
    <citation type="submission" date="2024-10" db="UniProtKB">
        <authorList>
            <consortium name="EnsemblProtists"/>
        </authorList>
    </citation>
    <scope>IDENTIFICATION</scope>
</reference>
<dbReference type="SMART" id="SM01036">
    <property type="entry name" value="BP28CT"/>
    <property type="match status" value="1"/>
</dbReference>
<dbReference type="GO" id="GO:0045943">
    <property type="term" value="P:positive regulation of transcription by RNA polymerase I"/>
    <property type="evidence" value="ECO:0007669"/>
    <property type="project" value="TreeGrafter"/>
</dbReference>
<dbReference type="SUPFAM" id="SSF48371">
    <property type="entry name" value="ARM repeat"/>
    <property type="match status" value="1"/>
</dbReference>
<feature type="domain" description="BP28 C-terminal" evidence="9">
    <location>
        <begin position="1157"/>
        <end position="1315"/>
    </location>
</feature>
<dbReference type="GO" id="GO:0030686">
    <property type="term" value="C:90S preribosome"/>
    <property type="evidence" value="ECO:0007669"/>
    <property type="project" value="TreeGrafter"/>
</dbReference>
<evidence type="ECO:0000256" key="7">
    <source>
        <dbReference type="RuleBase" id="RU367065"/>
    </source>
</evidence>
<dbReference type="PANTHER" id="PTHR13457:SF1">
    <property type="entry name" value="HEAT REPEAT-CONTAINING PROTEIN 1"/>
    <property type="match status" value="1"/>
</dbReference>
<evidence type="ECO:0000256" key="1">
    <source>
        <dbReference type="ARBA" id="ARBA00004604"/>
    </source>
</evidence>
<dbReference type="Pfam" id="PF08146">
    <property type="entry name" value="BP28CT"/>
    <property type="match status" value="1"/>
</dbReference>
<dbReference type="GO" id="GO:0030515">
    <property type="term" value="F:snoRNA binding"/>
    <property type="evidence" value="ECO:0007669"/>
    <property type="project" value="TreeGrafter"/>
</dbReference>
<dbReference type="Proteomes" id="UP000013827">
    <property type="component" value="Unassembled WGS sequence"/>
</dbReference>
<dbReference type="InterPro" id="IPR011989">
    <property type="entry name" value="ARM-like"/>
</dbReference>
<dbReference type="InterPro" id="IPR016024">
    <property type="entry name" value="ARM-type_fold"/>
</dbReference>
<dbReference type="HOGENOM" id="CLU_250539_0_0_1"/>
<evidence type="ECO:0000313" key="11">
    <source>
        <dbReference type="Proteomes" id="UP000013827"/>
    </source>
</evidence>
<dbReference type="KEGG" id="ehx:EMIHUDRAFT_451580"/>
<dbReference type="GO" id="GO:0000462">
    <property type="term" value="P:maturation of SSU-rRNA from tricistronic rRNA transcript (SSU-rRNA, 5.8S rRNA, LSU-rRNA)"/>
    <property type="evidence" value="ECO:0007669"/>
    <property type="project" value="TreeGrafter"/>
</dbReference>
<evidence type="ECO:0000256" key="2">
    <source>
        <dbReference type="ARBA" id="ARBA00010559"/>
    </source>
</evidence>
<dbReference type="PANTHER" id="PTHR13457">
    <property type="entry name" value="BAP28"/>
    <property type="match status" value="1"/>
</dbReference>
<evidence type="ECO:0000256" key="5">
    <source>
        <dbReference type="ARBA" id="ARBA00023242"/>
    </source>
</evidence>
<evidence type="ECO:0000259" key="9">
    <source>
        <dbReference type="SMART" id="SM01036"/>
    </source>
</evidence>
<dbReference type="EnsemblProtists" id="EOD15958">
    <property type="protein sequence ID" value="EOD15958"/>
    <property type="gene ID" value="EMIHUDRAFT_451580"/>
</dbReference>
<evidence type="ECO:0000256" key="6">
    <source>
        <dbReference type="ARBA" id="ARBA00023274"/>
    </source>
</evidence>
<evidence type="ECO:0000256" key="4">
    <source>
        <dbReference type="ARBA" id="ARBA00022552"/>
    </source>
</evidence>
<comment type="subcellular location">
    <subcellularLocation>
        <location evidence="1 7">Nucleus</location>
        <location evidence="1 7">Nucleolus</location>
    </subcellularLocation>
</comment>
<keyword evidence="11" id="KW-1185">Reference proteome</keyword>
<dbReference type="GO" id="GO:0032040">
    <property type="term" value="C:small-subunit processome"/>
    <property type="evidence" value="ECO:0007669"/>
    <property type="project" value="TreeGrafter"/>
</dbReference>
<dbReference type="PaxDb" id="2903-EOD15958"/>
<sequence>MATPRRVPTILFASSVAAEQDETFVHSLGLNGLLELIAADASFAPYEQTLFAESALQYSRRMQTAEQNGKLDRRVEGFLNLLSAHFLSQAAQKALEYLLRHFRDTELLGQLTYLGAAHRVAASFSAVALLEIASRMRFTDAEAPLLRSLLEHAREGIASETAPDRRLVGMMLITQLAARRSLAADPAKLLAALVGARLRRAREAEEARGCLHGECGAVGAKPTALRALLDAVAALSGSHDVSTLIPPLLLQLAESSLAHPKAAAGVLRALPVRNLARPVAALLASLEASPDTHRVAQWLWDTLCGGGAREASASSLPGDELSAIERLRAGADALTRAVLRALSEARAPRLALVPVQIALAAAAGSPPTLKAALSDLSGAAVGAVGAADEVAALCALLMQPTSEPQPLLAALLAALARLGGGAPNGASPSGKCERQLRLACDACLHLLRRLRATDGEAAALRGLIERVVGSVLSQLPPTSVASSADAVAVCRKALVVLLECGAGSKEPAALRSLLPRHWRGDALLLHLASCWASPERLGCGGSSWRATRLQALQMTRALLLSRAKETAPPATARAAAATAQRLLPLLLSVVHGSDALLRAAASATLRAMREACSNPAQRRNPPEERLPPTAGLQGGASPLRASTSHRPRRRGCNAGVGLRDSGKLAGADDVASVLPEATVLAVELIRAHDVRAFAALPAREKVASLAVLLRAVGLPWGKELPLVSLAVPMAALRQLTAGLFTSLPEADREHLLTALCESRRHALLLLPPPLVDPERPQVAKHALEVVKAAVPLLPEETLERVVPHFASVSRRALQHEHHGAALAAVERAVGVLVPLFVRRGLQLRPLLRGWVTLVLQAPPAQWPALLGALVGKASSDEHLHCVVSSLLEAMLALQALLPAGCLQPITTLLAHAEPAVQNLAVLLLQARLQRGPGKLLASAPEEPIAQMTRRLVALSGAAAASPSSQRAALLALDLLARECGAAMPQLFDPAVPAVVRLIEERDPLVLSSALLACSALVSSLGVRLVPHMPLFMPPLLRCLEHSLFLSEPQRDALLAAAAWLDGCGPALLTALPMFLHPYLPRLLRAVLRLASIDSPAAQAVGLAAKAKALNRALARAVPSRQLLPAMVDAVGVASQAGSAAQVELLQLLQTHVTLRPPAEARTHAAAVFDVLLSGLHFRSLQPFSEALLLAPPAAVEAATSAALAEIVMRLDEDSFGAFFERSLAWVAPAGVAGAASAPRFSLARALSFFRVLSGTQIALRSLFAPYFSLALPHACVHLGSSSPQQAAVQSTGGGPAKRRRLDRLAGSTGASAGEAELEVALTLAVAAFLEVGFANEAATPPAPQLRALEKALIARLGWAKAGPIEYALLAAVASLAAALGVDGCKVLHYELCVASQDDDEAMRRGAVKGLQRLYASVPDAAIVHSPEAVPFLSELLEDADAETRSCALELMNTLEQSNTGLLEEE</sequence>
<name>A0A0D3IXH3_EMIH1</name>
<keyword evidence="3 7" id="KW-0690">Ribosome biogenesis</keyword>
<keyword evidence="4 7" id="KW-0698">rRNA processing</keyword>
<dbReference type="STRING" id="2903.R1C0B8"/>
<keyword evidence="5 7" id="KW-0539">Nucleus</keyword>
<evidence type="ECO:0000313" key="10">
    <source>
        <dbReference type="EnsemblProtists" id="EOD15958"/>
    </source>
</evidence>
<comment type="similarity">
    <text evidence="2 7">Belongs to the HEATR1/UTP10 family.</text>
</comment>
<comment type="function">
    <text evidence="7">Involved in nucleolar processing of pre-18S ribosomal RNA.</text>
</comment>
<dbReference type="InterPro" id="IPR040191">
    <property type="entry name" value="UTP10"/>
</dbReference>
<dbReference type="eggNOG" id="KOG1837">
    <property type="taxonomic scope" value="Eukaryota"/>
</dbReference>